<dbReference type="OrthoDB" id="205993at2759"/>
<dbReference type="InterPro" id="IPR006994">
    <property type="entry name" value="TCF25/Rqc1"/>
</dbReference>
<feature type="compositionally biased region" description="Acidic residues" evidence="1">
    <location>
        <begin position="48"/>
        <end position="61"/>
    </location>
</feature>
<dbReference type="PANTHER" id="PTHR22684:SF0">
    <property type="entry name" value="RIBOSOME QUALITY CONTROL COMPLEX SUBUNIT TCF25"/>
    <property type="match status" value="1"/>
</dbReference>
<organism evidence="2">
    <name type="scientific">Fopius arisanus</name>
    <dbReference type="NCBI Taxonomy" id="64838"/>
    <lineage>
        <taxon>Eukaryota</taxon>
        <taxon>Metazoa</taxon>
        <taxon>Ecdysozoa</taxon>
        <taxon>Arthropoda</taxon>
        <taxon>Hexapoda</taxon>
        <taxon>Insecta</taxon>
        <taxon>Pterygota</taxon>
        <taxon>Neoptera</taxon>
        <taxon>Endopterygota</taxon>
        <taxon>Hymenoptera</taxon>
        <taxon>Apocrita</taxon>
        <taxon>Ichneumonoidea</taxon>
        <taxon>Braconidae</taxon>
        <taxon>Opiinae</taxon>
        <taxon>Fopius</taxon>
    </lineage>
</organism>
<dbReference type="RefSeq" id="XP_011315116.1">
    <property type="nucleotide sequence ID" value="XM_011316814.1"/>
</dbReference>
<dbReference type="PANTHER" id="PTHR22684">
    <property type="entry name" value="NULP1-RELATED"/>
    <property type="match status" value="1"/>
</dbReference>
<dbReference type="KEGG" id="fas:105274025"/>
<evidence type="ECO:0000313" key="4">
    <source>
        <dbReference type="Proteomes" id="UP000694866"/>
    </source>
</evidence>
<reference evidence="5" key="2">
    <citation type="submission" date="2025-04" db="UniProtKB">
        <authorList>
            <consortium name="RefSeq"/>
        </authorList>
    </citation>
    <scope>IDENTIFICATION</scope>
    <source>
        <strain evidence="5">USDA-PBARC FA_bdor</strain>
        <tissue evidence="5">Whole organism</tissue>
    </source>
</reference>
<feature type="region of interest" description="Disordered" evidence="1">
    <location>
        <begin position="1"/>
        <end position="102"/>
    </location>
</feature>
<sequence>MSTRYLRKVYGGSVISKQDHEETSDNEPIVSDKKPKQFNMFNLLNGDFDSDTREEDDENIDPELSPDSSNPCPMKPKRKKKKKKKDRSKLEDVSREESQDEIDEIDRSVREVNKLLGEPVAGSSKIDQKPAVKTKNSIMSIEHKYLNPHNELKRICGSKILPGDQNKARGRGRTNHLRKTWLTTIPDWFPVSKAGLSMTIDRTEDSSDGLQYFVFTHSSAYRNVQDKFLLAVENPNPEAIINIINANPCHVDSLLQFSDISKFNEDLQMAAELVERAVHCLECAFHPLFNLTTGNCRLNYNNQTNRPFFLALFKHLTFIGGRACYRTSLELSKALLSLDPVGDPMAVVLSIDFYALRAKEYEWFIDFCNLWNVERNLTQLPNIAYSLALAHFRIDDKESCREKADKLLQDALFMFPGVLLELLDKCGVSTDTRVLGHDYFGCRANSSTSPALEKLQTLYVVRTFRLWKEADILPWLESNVTAVMDRIDAGDDYAKFCETKRSVRYQGQPPRNILRHIVLSDLKEVSVVQNASQSQTHVFSHDPYPPMNSIDIYPRAGTRRQQSQDDGLNTNLFALFVSSLFRDLERHVRNPEPHVNQEEERGHPEEFD</sequence>
<evidence type="ECO:0000313" key="2">
    <source>
        <dbReference type="EMBL" id="JAG70452.1"/>
    </source>
</evidence>
<feature type="compositionally biased region" description="Basic residues" evidence="1">
    <location>
        <begin position="75"/>
        <end position="87"/>
    </location>
</feature>
<dbReference type="EMBL" id="GBYB01000685">
    <property type="protein sequence ID" value="JAG70452.1"/>
    <property type="molecule type" value="Transcribed_RNA"/>
</dbReference>
<protein>
    <submittedName>
        <fullName evidence="3">TCF25_0 protein</fullName>
    </submittedName>
    <submittedName>
        <fullName evidence="2">TCF25_1 protein</fullName>
    </submittedName>
    <submittedName>
        <fullName evidence="5">Transcription factor 25</fullName>
    </submittedName>
</protein>
<accession>A0A0C9QYB2</accession>
<evidence type="ECO:0000256" key="1">
    <source>
        <dbReference type="SAM" id="MobiDB-lite"/>
    </source>
</evidence>
<dbReference type="GO" id="GO:1990112">
    <property type="term" value="C:RQC complex"/>
    <property type="evidence" value="ECO:0007669"/>
    <property type="project" value="TreeGrafter"/>
</dbReference>
<dbReference type="EMBL" id="GBYB01004209">
    <property type="protein sequence ID" value="JAG73976.1"/>
    <property type="molecule type" value="Transcribed_RNA"/>
</dbReference>
<keyword evidence="4" id="KW-1185">Reference proteome</keyword>
<proteinExistence type="predicted"/>
<accession>A0A9R1UAL5</accession>
<dbReference type="AlphaFoldDB" id="A0A0C9QYB2"/>
<dbReference type="Pfam" id="PF04910">
    <property type="entry name" value="Tcf25"/>
    <property type="match status" value="1"/>
</dbReference>
<gene>
    <name evidence="2" type="primary">TCF25_1</name>
    <name evidence="5" type="synonym">Nulp1</name>
    <name evidence="3" type="synonym">TCF25_0</name>
    <name evidence="3" type="ORF">g.28522</name>
    <name evidence="2" type="ORF">g.28525</name>
</gene>
<dbReference type="GeneID" id="105274025"/>
<evidence type="ECO:0000313" key="5">
    <source>
        <dbReference type="RefSeq" id="XP_011315116.1"/>
    </source>
</evidence>
<name>A0A0C9QYB2_9HYME</name>
<dbReference type="CTD" id="38897"/>
<feature type="compositionally biased region" description="Basic and acidic residues" evidence="1">
    <location>
        <begin position="88"/>
        <end position="97"/>
    </location>
</feature>
<evidence type="ECO:0000313" key="3">
    <source>
        <dbReference type="EMBL" id="JAG73976.1"/>
    </source>
</evidence>
<reference evidence="2" key="1">
    <citation type="submission" date="2015-01" db="EMBL/GenBank/DDBJ databases">
        <title>Transcriptome Assembly of Fopius arisanus.</title>
        <authorList>
            <person name="Geib S."/>
        </authorList>
    </citation>
    <scope>NUCLEOTIDE SEQUENCE</scope>
</reference>
<dbReference type="Proteomes" id="UP000694866">
    <property type="component" value="Unplaced"/>
</dbReference>